<accession>A0AC34RB30</accession>
<dbReference type="Proteomes" id="UP000887576">
    <property type="component" value="Unplaced"/>
</dbReference>
<name>A0AC34RB30_9BILA</name>
<reference evidence="2" key="1">
    <citation type="submission" date="2022-11" db="UniProtKB">
        <authorList>
            <consortium name="WormBaseParasite"/>
        </authorList>
    </citation>
    <scope>IDENTIFICATION</scope>
</reference>
<evidence type="ECO:0000313" key="2">
    <source>
        <dbReference type="WBParaSite" id="JU765_v2.g5013.t1"/>
    </source>
</evidence>
<sequence>MITTHQIIVVPKIQKPNVSYSKTTQTEIGNDFREKFDVEFGNKEDEDSDDDSWKSPTSWPIIDDKNETKTEIVPELSENEKEQILKSDEFLSFFSQASRVLLRELAEIENDTTINYSLDHPSLQKFSEPIFFNRVFFNPKFPGFAVSTLDFSSIHPELLVVAYTGLSKTSPGLMQVWNTKFKTTFPEVTLTTTTPISVIKFLPDRPNIIVGGLQNGQLCVWDIQSHLKSPIQKSTISTKSHTYPIVMERFVRGI</sequence>
<dbReference type="WBParaSite" id="JU765_v2.g5013.t1">
    <property type="protein sequence ID" value="JU765_v2.g5013.t1"/>
    <property type="gene ID" value="JU765_v2.g5013"/>
</dbReference>
<protein>
    <submittedName>
        <fullName evidence="2">WD repeat-containing protein 63</fullName>
    </submittedName>
</protein>
<evidence type="ECO:0000313" key="1">
    <source>
        <dbReference type="Proteomes" id="UP000887576"/>
    </source>
</evidence>
<proteinExistence type="predicted"/>
<organism evidence="1 2">
    <name type="scientific">Panagrolaimus sp. JU765</name>
    <dbReference type="NCBI Taxonomy" id="591449"/>
    <lineage>
        <taxon>Eukaryota</taxon>
        <taxon>Metazoa</taxon>
        <taxon>Ecdysozoa</taxon>
        <taxon>Nematoda</taxon>
        <taxon>Chromadorea</taxon>
        <taxon>Rhabditida</taxon>
        <taxon>Tylenchina</taxon>
        <taxon>Panagrolaimomorpha</taxon>
        <taxon>Panagrolaimoidea</taxon>
        <taxon>Panagrolaimidae</taxon>
        <taxon>Panagrolaimus</taxon>
    </lineage>
</organism>